<organism evidence="9">
    <name type="scientific">Setaria italica</name>
    <name type="common">Foxtail millet</name>
    <name type="synonym">Panicum italicum</name>
    <dbReference type="NCBI Taxonomy" id="4555"/>
    <lineage>
        <taxon>Eukaryota</taxon>
        <taxon>Viridiplantae</taxon>
        <taxon>Streptophyta</taxon>
        <taxon>Embryophyta</taxon>
        <taxon>Tracheophyta</taxon>
        <taxon>Spermatophyta</taxon>
        <taxon>Magnoliopsida</taxon>
        <taxon>Liliopsida</taxon>
        <taxon>Poales</taxon>
        <taxon>Poaceae</taxon>
        <taxon>PACMAD clade</taxon>
        <taxon>Panicoideae</taxon>
        <taxon>Panicodae</taxon>
        <taxon>Paniceae</taxon>
        <taxon>Cenchrinae</taxon>
        <taxon>Setaria</taxon>
    </lineage>
</organism>
<reference evidence="9" key="2">
    <citation type="submission" date="2015-07" db="EMBL/GenBank/DDBJ databases">
        <authorList>
            <person name="Noorani M."/>
        </authorList>
    </citation>
    <scope>NUCLEOTIDE SEQUENCE</scope>
    <source>
        <strain evidence="9">Yugu1</strain>
    </source>
</reference>
<dbReference type="AlphaFoldDB" id="A0A368PLU7"/>
<dbReference type="Pfam" id="PF22754">
    <property type="entry name" value="bHLH-TF_ACT-like_plant"/>
    <property type="match status" value="1"/>
</dbReference>
<keyword evidence="3" id="KW-0805">Transcription regulation</keyword>
<feature type="domain" description="BHLH" evidence="7">
    <location>
        <begin position="108"/>
        <end position="158"/>
    </location>
</feature>
<evidence type="ECO:0000256" key="3">
    <source>
        <dbReference type="ARBA" id="ARBA00023015"/>
    </source>
</evidence>
<dbReference type="InterPro" id="IPR036638">
    <property type="entry name" value="HLH_DNA-bd_sf"/>
</dbReference>
<evidence type="ECO:0000259" key="7">
    <source>
        <dbReference type="PROSITE" id="PS50888"/>
    </source>
</evidence>
<dbReference type="PANTHER" id="PTHR46772:SF8">
    <property type="entry name" value="TRANSCRIPTION FACTOR BHLH95"/>
    <property type="match status" value="1"/>
</dbReference>
<dbReference type="SUPFAM" id="SSF47459">
    <property type="entry name" value="HLH, helix-loop-helix DNA-binding domain"/>
    <property type="match status" value="1"/>
</dbReference>
<dbReference type="PANTHER" id="PTHR46772">
    <property type="entry name" value="BHLH DOMAIN-CONTAINING PROTEIN"/>
    <property type="match status" value="1"/>
</dbReference>
<evidence type="ECO:0000256" key="6">
    <source>
        <dbReference type="SAM" id="MobiDB-lite"/>
    </source>
</evidence>
<name>A0A368PLU7_SETIT</name>
<feature type="region of interest" description="Disordered" evidence="6">
    <location>
        <begin position="1"/>
        <end position="79"/>
    </location>
</feature>
<comment type="subcellular location">
    <subcellularLocation>
        <location evidence="1">Nucleus</location>
    </subcellularLocation>
</comment>
<dbReference type="InterPro" id="IPR045239">
    <property type="entry name" value="bHLH95_bHLH"/>
</dbReference>
<dbReference type="OrthoDB" id="690068at2759"/>
<accession>A0A368PLU7</accession>
<dbReference type="Pfam" id="PF00010">
    <property type="entry name" value="HLH"/>
    <property type="match status" value="1"/>
</dbReference>
<evidence type="ECO:0000313" key="9">
    <source>
        <dbReference type="EMBL" id="RCV06746.1"/>
    </source>
</evidence>
<dbReference type="InterPro" id="IPR054502">
    <property type="entry name" value="bHLH-TF_ACT-like_plant"/>
</dbReference>
<comment type="similarity">
    <text evidence="2">Belongs to the bHLH protein family.</text>
</comment>
<feature type="compositionally biased region" description="Basic and acidic residues" evidence="6">
    <location>
        <begin position="1"/>
        <end position="19"/>
    </location>
</feature>
<protein>
    <recommendedName>
        <fullName evidence="10">BHLH domain-containing protein</fullName>
    </recommendedName>
</protein>
<dbReference type="KEGG" id="sita:101770603"/>
<dbReference type="GO" id="GO:0003700">
    <property type="term" value="F:DNA-binding transcription factor activity"/>
    <property type="evidence" value="ECO:0007669"/>
    <property type="project" value="InterPro"/>
</dbReference>
<evidence type="ECO:0008006" key="10">
    <source>
        <dbReference type="Google" id="ProtNLM"/>
    </source>
</evidence>
<reference evidence="9" key="1">
    <citation type="journal article" date="2012" name="Nat. Biotechnol.">
        <title>Reference genome sequence of the model plant Setaria.</title>
        <authorList>
            <person name="Bennetzen J.L."/>
            <person name="Schmutz J."/>
            <person name="Wang H."/>
            <person name="Percifield R."/>
            <person name="Hawkins J."/>
            <person name="Pontaroli A.C."/>
            <person name="Estep M."/>
            <person name="Feng L."/>
            <person name="Vaughn J.N."/>
            <person name="Grimwood J."/>
            <person name="Jenkins J."/>
            <person name="Barry K."/>
            <person name="Lindquist E."/>
            <person name="Hellsten U."/>
            <person name="Deshpande S."/>
            <person name="Wang X."/>
            <person name="Wu X."/>
            <person name="Mitros T."/>
            <person name="Triplett J."/>
            <person name="Yang X."/>
            <person name="Ye C.Y."/>
            <person name="Mauro-Herrera M."/>
            <person name="Wang L."/>
            <person name="Li P."/>
            <person name="Sharma M."/>
            <person name="Sharma R."/>
            <person name="Ronald P.C."/>
            <person name="Panaud O."/>
            <person name="Kellogg E.A."/>
            <person name="Brutnell T.P."/>
            <person name="Doust A.N."/>
            <person name="Tuskan G.A."/>
            <person name="Rokhsar D."/>
            <person name="Devos K.M."/>
        </authorList>
    </citation>
    <scope>NUCLEOTIDE SEQUENCE [LARGE SCALE GENOMIC DNA]</scope>
    <source>
        <strain evidence="9">Yugu1</strain>
    </source>
</reference>
<dbReference type="InterPro" id="IPR002912">
    <property type="entry name" value="ACT_dom"/>
</dbReference>
<dbReference type="CDD" id="cd11393">
    <property type="entry name" value="bHLH_AtbHLH_like"/>
    <property type="match status" value="1"/>
</dbReference>
<dbReference type="PROSITE" id="PS50888">
    <property type="entry name" value="BHLH"/>
    <property type="match status" value="1"/>
</dbReference>
<dbReference type="Gene3D" id="4.10.280.10">
    <property type="entry name" value="Helix-loop-helix DNA-binding domain"/>
    <property type="match status" value="1"/>
</dbReference>
<dbReference type="CDD" id="cd02116">
    <property type="entry name" value="ACT"/>
    <property type="match status" value="1"/>
</dbReference>
<proteinExistence type="inferred from homology"/>
<sequence length="315" mass="33441">MAQDGSQDHQDTASSDERSFVPPTTMTLLDPTENDNGGSRIGSPVGMDASKGKDVVPNAIQGGEDSGGKANTSRSEGKNSAAAIAAADAAGDGLTTKGKNSLAADDDGELKVQIIMERERRRRMKELFSTLRDLMPHVPKKVDKATLVEETIDFIRSLEKTKTQLEKQRQQQVLARQAAAEAGASSLSVSRTAHGMAALSDGWGPAPQQAPAAASAAARPVEFQTWSTPNVVLSVLTNGEAVINVCAPRQPRMLTMVVSVLKKHGIDVVSVQVAADRARSIFTIYTRVNGAGGENPSAEDMYKLVVSEIMVWLSS</sequence>
<dbReference type="GO" id="GO:0009960">
    <property type="term" value="P:endosperm development"/>
    <property type="evidence" value="ECO:0007669"/>
    <property type="project" value="InterPro"/>
</dbReference>
<evidence type="ECO:0000256" key="1">
    <source>
        <dbReference type="ARBA" id="ARBA00004123"/>
    </source>
</evidence>
<evidence type="ECO:0000256" key="2">
    <source>
        <dbReference type="ARBA" id="ARBA00005510"/>
    </source>
</evidence>
<feature type="domain" description="ACT" evidence="8">
    <location>
        <begin position="242"/>
        <end position="315"/>
    </location>
</feature>
<keyword evidence="4" id="KW-0804">Transcription</keyword>
<dbReference type="EMBL" id="CM003528">
    <property type="protein sequence ID" value="RCV06746.1"/>
    <property type="molecule type" value="Genomic_DNA"/>
</dbReference>
<dbReference type="GO" id="GO:0046983">
    <property type="term" value="F:protein dimerization activity"/>
    <property type="evidence" value="ECO:0007669"/>
    <property type="project" value="InterPro"/>
</dbReference>
<gene>
    <name evidence="9" type="ORF">SETIT_1G188300v2</name>
</gene>
<evidence type="ECO:0000259" key="8">
    <source>
        <dbReference type="PROSITE" id="PS51671"/>
    </source>
</evidence>
<dbReference type="InterPro" id="IPR011598">
    <property type="entry name" value="bHLH_dom"/>
</dbReference>
<evidence type="ECO:0000256" key="5">
    <source>
        <dbReference type="ARBA" id="ARBA00023242"/>
    </source>
</evidence>
<dbReference type="InterPro" id="IPR044278">
    <property type="entry name" value="BHLH95-like"/>
</dbReference>
<dbReference type="PROSITE" id="PS51671">
    <property type="entry name" value="ACT"/>
    <property type="match status" value="1"/>
</dbReference>
<keyword evidence="5" id="KW-0539">Nucleus</keyword>
<dbReference type="SMART" id="SM00353">
    <property type="entry name" value="HLH"/>
    <property type="match status" value="1"/>
</dbReference>
<evidence type="ECO:0000256" key="4">
    <source>
        <dbReference type="ARBA" id="ARBA00023163"/>
    </source>
</evidence>